<proteinExistence type="predicted"/>
<gene>
    <name evidence="1" type="ORF">I3J27_05275</name>
</gene>
<organism evidence="1 2">
    <name type="scientific">Bradyrhizobium xenonodulans</name>
    <dbReference type="NCBI Taxonomy" id="2736875"/>
    <lineage>
        <taxon>Bacteria</taxon>
        <taxon>Pseudomonadati</taxon>
        <taxon>Pseudomonadota</taxon>
        <taxon>Alphaproteobacteria</taxon>
        <taxon>Hyphomicrobiales</taxon>
        <taxon>Nitrobacteraceae</taxon>
        <taxon>Bradyrhizobium</taxon>
    </lineage>
</organism>
<evidence type="ECO:0000313" key="2">
    <source>
        <dbReference type="Proteomes" id="UP001179614"/>
    </source>
</evidence>
<dbReference type="EMBL" id="CP089391">
    <property type="protein sequence ID" value="WBL79840.1"/>
    <property type="molecule type" value="Genomic_DNA"/>
</dbReference>
<name>A0ABY7MSA3_9BRAD</name>
<sequence>MKFTTMTFETMTFAKWACMASAIVVGSASNIAVASGATPAKVSGSTALALAGVIAPLSPILSGGEKKAVAMLFAANSDVPYKKPIIVTADRIVCRTGNVDITVRNCEVTFGKTTRTVNGSTANEIFATEVLAGVPPDGAAGSNFESLSKLSCTIDPNAIRRKDGSGADCTFQPGN</sequence>
<accession>A0ABY7MSA3</accession>
<reference evidence="1" key="1">
    <citation type="submission" date="2021-12" db="EMBL/GenBank/DDBJ databases">
        <title>Bradyrhizobium xenonodulans sp. nov.</title>
        <authorList>
            <person name="Claassens R."/>
            <person name="Venter S.N."/>
            <person name="Beukes C.W."/>
            <person name="Stepkowski T."/>
            <person name="Steenkamp E.T."/>
        </authorList>
    </citation>
    <scope>NUCLEOTIDE SEQUENCE</scope>
    <source>
        <strain evidence="1">14AB</strain>
    </source>
</reference>
<evidence type="ECO:0000313" key="1">
    <source>
        <dbReference type="EMBL" id="WBL79840.1"/>
    </source>
</evidence>
<dbReference type="Proteomes" id="UP001179614">
    <property type="component" value="Chromosome"/>
</dbReference>
<keyword evidence="2" id="KW-1185">Reference proteome</keyword>
<protein>
    <submittedName>
        <fullName evidence="1">Uncharacterized protein</fullName>
    </submittedName>
</protein>